<evidence type="ECO:0000313" key="3">
    <source>
        <dbReference type="Proteomes" id="UP000278653"/>
    </source>
</evidence>
<keyword evidence="1" id="KW-0175">Coiled coil</keyword>
<dbReference type="RefSeq" id="WP_125448018.1">
    <property type="nucleotide sequence ID" value="NZ_RJNH01000013.1"/>
</dbReference>
<dbReference type="AlphaFoldDB" id="A0A3R9HRR4"/>
<evidence type="ECO:0000256" key="1">
    <source>
        <dbReference type="SAM" id="Coils"/>
    </source>
</evidence>
<feature type="coiled-coil region" evidence="1">
    <location>
        <begin position="205"/>
        <end position="232"/>
    </location>
</feature>
<sequence>MVRFNPNISYSDEASKIFREYRELKDKQEKEEKNRLSEVIAYATLKLDNLTEDMNERVKEFYKDNKDKLCYSGEIITRGYCSQYLSGRRGEFFLTEDLINFLQLNPEHKVKVMAIYEGFAIIEVYSKAYIVPEELLAIVEQTEDVAIGNELVVKADNQLVLKDQLEDAKKLIEKVSKFEDEAFAGQLAAINNLKAEMEAKITAMYEMQAKMMAELQEKIKLYEHELLIMRSDLTAFEYRNGLTVNFMNIHKGTNAPTQQPIIIHQKLIYLDEDLPRLKDLYDEHAGSLEVAIKHSPALLEHICPTSKGITFLKMRNSAGSFELNNTVMEFVRDTMPNEVGVLVRNGENTWLTWLDSEDISLSEDSFTSKSSDEKTSLSLVQSRYYLFNLIMGLIERNEILQLDHVPINMFSDPGIIWSNADSQIADSTYVELAKIIPVLNKYSKTDDPIYVLNSFTDSATYAGRYGRGTTKRGRGDNALTDNTSVDEGLNKIKGIDYFSDFTYRFYVGGEKYVWHWDTDKSKISPSLYIEDDEFINLKFINSNLINYYIHTKRIGKVSNSGRYVDYSHMLPILFGMKKALEEQEKVDRLHIVAQDYDLNLLTSFKILHDVRVVTPHQAKRYSKWISGLSDEDKSYYKQLLLINELENVIRKPKVYAAVSKPVFLDSEERRERKTTEYAMFAISEANGYTGTIFDETKGKRGKYVSFAYDEVKLGYSYWHGESRIKTFSSQDSFDKVMAKEMVYQNIIYRKSEKDCTMANIQECFGNREWFLVDFFDYKGNNKMIQEVENMNKE</sequence>
<protein>
    <submittedName>
        <fullName evidence="2">Uncharacterized protein</fullName>
    </submittedName>
</protein>
<organism evidence="2 3">
    <name type="scientific">Streptococcus mitis</name>
    <dbReference type="NCBI Taxonomy" id="28037"/>
    <lineage>
        <taxon>Bacteria</taxon>
        <taxon>Bacillati</taxon>
        <taxon>Bacillota</taxon>
        <taxon>Bacilli</taxon>
        <taxon>Lactobacillales</taxon>
        <taxon>Streptococcaceae</taxon>
        <taxon>Streptococcus</taxon>
        <taxon>Streptococcus mitis group</taxon>
    </lineage>
</organism>
<gene>
    <name evidence="2" type="ORF">D8865_08840</name>
</gene>
<dbReference type="EMBL" id="RJNH01000013">
    <property type="protein sequence ID" value="RSI59567.1"/>
    <property type="molecule type" value="Genomic_DNA"/>
</dbReference>
<dbReference type="Proteomes" id="UP000278653">
    <property type="component" value="Unassembled WGS sequence"/>
</dbReference>
<reference evidence="2 3" key="1">
    <citation type="submission" date="2018-11" db="EMBL/GenBank/DDBJ databases">
        <title>Species Designations Belie Phenotypic and Genotypic Heterogeneity in Oral Streptococci.</title>
        <authorList>
            <person name="Velsko I."/>
        </authorList>
    </citation>
    <scope>NUCLEOTIDE SEQUENCE [LARGE SCALE GENOMIC DNA]</scope>
    <source>
        <strain evidence="2 3">BCC15</strain>
    </source>
</reference>
<name>A0A3R9HRR4_STRMT</name>
<accession>A0A3R9HRR4</accession>
<evidence type="ECO:0000313" key="2">
    <source>
        <dbReference type="EMBL" id="RSI59567.1"/>
    </source>
</evidence>
<comment type="caution">
    <text evidence="2">The sequence shown here is derived from an EMBL/GenBank/DDBJ whole genome shotgun (WGS) entry which is preliminary data.</text>
</comment>
<proteinExistence type="predicted"/>